<proteinExistence type="predicted"/>
<dbReference type="Proteomes" id="UP000281553">
    <property type="component" value="Unassembled WGS sequence"/>
</dbReference>
<dbReference type="EMBL" id="UYRU01010653">
    <property type="protein sequence ID" value="VDK45859.1"/>
    <property type="molecule type" value="Genomic_DNA"/>
</dbReference>
<keyword evidence="2" id="KW-1185">Reference proteome</keyword>
<accession>A0A3P6QBI9</accession>
<name>A0A3P6QBI9_DIBLA</name>
<gene>
    <name evidence="1" type="ORF">DILT_LOCUS1523</name>
</gene>
<sequence length="80" mass="8900">MKAPARYQAAYCHASAIASFIDQWLFGKVEMEEMLESLVLIADGQTLWMLRCASGSSVFISGYNEPVWVFCCDRGHSDGC</sequence>
<evidence type="ECO:0000313" key="2">
    <source>
        <dbReference type="Proteomes" id="UP000281553"/>
    </source>
</evidence>
<dbReference type="AlphaFoldDB" id="A0A3P6QBI9"/>
<evidence type="ECO:0000313" key="1">
    <source>
        <dbReference type="EMBL" id="VDK45859.1"/>
    </source>
</evidence>
<reference evidence="1 2" key="1">
    <citation type="submission" date="2018-11" db="EMBL/GenBank/DDBJ databases">
        <authorList>
            <consortium name="Pathogen Informatics"/>
        </authorList>
    </citation>
    <scope>NUCLEOTIDE SEQUENCE [LARGE SCALE GENOMIC DNA]</scope>
</reference>
<organism evidence="1 2">
    <name type="scientific">Dibothriocephalus latus</name>
    <name type="common">Fish tapeworm</name>
    <name type="synonym">Diphyllobothrium latum</name>
    <dbReference type="NCBI Taxonomy" id="60516"/>
    <lineage>
        <taxon>Eukaryota</taxon>
        <taxon>Metazoa</taxon>
        <taxon>Spiralia</taxon>
        <taxon>Lophotrochozoa</taxon>
        <taxon>Platyhelminthes</taxon>
        <taxon>Cestoda</taxon>
        <taxon>Eucestoda</taxon>
        <taxon>Diphyllobothriidea</taxon>
        <taxon>Diphyllobothriidae</taxon>
        <taxon>Dibothriocephalus</taxon>
    </lineage>
</organism>
<protein>
    <submittedName>
        <fullName evidence="1">Uncharacterized protein</fullName>
    </submittedName>
</protein>